<dbReference type="GO" id="GO:0016971">
    <property type="term" value="F:flavin-dependent sulfhydryl oxidase activity"/>
    <property type="evidence" value="ECO:0007669"/>
    <property type="project" value="InterPro"/>
</dbReference>
<sequence>MIEPYLVVSPLGHLSPGEGKWAKPISPSPVQDALVVMKSLPSTDSLWEVNSILYTFSDFSLPSDVNMAAENSMPRSEAAVGRKGGKGGEASRKEYVALRRWMPAKERGAGEEEKASERWWLSGGIGRWRRRHDAQICLEDKFAGEEKVTGPSPEWKEEYRSGSTERKEERECEGKQICIDIKSSYGLKDEQYEHEHLQSNASDPGQIAKAIYDVEEATYAAFDIILRHKMIKAGTRASLIRFLQLLVAHHPSRRCRKGGSEILVDFDDLYPSNIVTANQEKGLSEKAKSVLQSIQICGQEVPRGYWMFCRGSRNDTRGFR</sequence>
<dbReference type="PANTHER" id="PTHR22897:SF8">
    <property type="entry name" value="SULFHYDRYL OXIDASE"/>
    <property type="match status" value="1"/>
</dbReference>
<dbReference type="GO" id="GO:0003756">
    <property type="term" value="F:protein disulfide isomerase activity"/>
    <property type="evidence" value="ECO:0007669"/>
    <property type="project" value="TreeGrafter"/>
</dbReference>
<dbReference type="GO" id="GO:0000139">
    <property type="term" value="C:Golgi membrane"/>
    <property type="evidence" value="ECO:0007669"/>
    <property type="project" value="TreeGrafter"/>
</dbReference>
<reference evidence="1" key="1">
    <citation type="submission" date="2022-04" db="EMBL/GenBank/DDBJ databases">
        <title>Carnegiea gigantea Genome sequencing and assembly v2.</title>
        <authorList>
            <person name="Copetti D."/>
            <person name="Sanderson M.J."/>
            <person name="Burquez A."/>
            <person name="Wojciechowski M.F."/>
        </authorList>
    </citation>
    <scope>NUCLEOTIDE SEQUENCE</scope>
    <source>
        <strain evidence="1">SGP5-SGP5p</strain>
        <tissue evidence="1">Aerial part</tissue>
    </source>
</reference>
<dbReference type="GO" id="GO:0006457">
    <property type="term" value="P:protein folding"/>
    <property type="evidence" value="ECO:0007669"/>
    <property type="project" value="TreeGrafter"/>
</dbReference>
<proteinExistence type="predicted"/>
<keyword evidence="2" id="KW-1185">Reference proteome</keyword>
<dbReference type="OrthoDB" id="59470at2759"/>
<dbReference type="Proteomes" id="UP001153076">
    <property type="component" value="Unassembled WGS sequence"/>
</dbReference>
<comment type="caution">
    <text evidence="1">The sequence shown here is derived from an EMBL/GenBank/DDBJ whole genome shotgun (WGS) entry which is preliminary data.</text>
</comment>
<organism evidence="1 2">
    <name type="scientific">Carnegiea gigantea</name>
    <dbReference type="NCBI Taxonomy" id="171969"/>
    <lineage>
        <taxon>Eukaryota</taxon>
        <taxon>Viridiplantae</taxon>
        <taxon>Streptophyta</taxon>
        <taxon>Embryophyta</taxon>
        <taxon>Tracheophyta</taxon>
        <taxon>Spermatophyta</taxon>
        <taxon>Magnoliopsida</taxon>
        <taxon>eudicotyledons</taxon>
        <taxon>Gunneridae</taxon>
        <taxon>Pentapetalae</taxon>
        <taxon>Caryophyllales</taxon>
        <taxon>Cactineae</taxon>
        <taxon>Cactaceae</taxon>
        <taxon>Cactoideae</taxon>
        <taxon>Echinocereeae</taxon>
        <taxon>Carnegiea</taxon>
    </lineage>
</organism>
<dbReference type="EMBL" id="JAKOGI010000036">
    <property type="protein sequence ID" value="KAJ8447647.1"/>
    <property type="molecule type" value="Genomic_DNA"/>
</dbReference>
<evidence type="ECO:0000313" key="2">
    <source>
        <dbReference type="Proteomes" id="UP001153076"/>
    </source>
</evidence>
<accession>A0A9Q1KS31</accession>
<dbReference type="AlphaFoldDB" id="A0A9Q1KS31"/>
<dbReference type="GO" id="GO:0005615">
    <property type="term" value="C:extracellular space"/>
    <property type="evidence" value="ECO:0007669"/>
    <property type="project" value="TreeGrafter"/>
</dbReference>
<dbReference type="InterPro" id="IPR039798">
    <property type="entry name" value="Sulfhydryl_oxidase"/>
</dbReference>
<name>A0A9Q1KS31_9CARY</name>
<protein>
    <submittedName>
        <fullName evidence="1">Uncharacterized protein</fullName>
    </submittedName>
</protein>
<evidence type="ECO:0000313" key="1">
    <source>
        <dbReference type="EMBL" id="KAJ8447647.1"/>
    </source>
</evidence>
<dbReference type="PANTHER" id="PTHR22897">
    <property type="entry name" value="QUIESCIN Q6-RELATED SULFHYDRYL OXIDASE"/>
    <property type="match status" value="1"/>
</dbReference>
<gene>
    <name evidence="1" type="ORF">Cgig2_031701</name>
</gene>